<evidence type="ECO:0000313" key="1">
    <source>
        <dbReference type="EMBL" id="SMO64246.1"/>
    </source>
</evidence>
<proteinExistence type="predicted"/>
<organism evidence="1 2">
    <name type="scientific">Saccharicrinis carchari</name>
    <dbReference type="NCBI Taxonomy" id="1168039"/>
    <lineage>
        <taxon>Bacteria</taxon>
        <taxon>Pseudomonadati</taxon>
        <taxon>Bacteroidota</taxon>
        <taxon>Bacteroidia</taxon>
        <taxon>Marinilabiliales</taxon>
        <taxon>Marinilabiliaceae</taxon>
        <taxon>Saccharicrinis</taxon>
    </lineage>
</organism>
<accession>A0A521CXQ1</accession>
<dbReference type="Proteomes" id="UP000319040">
    <property type="component" value="Unassembled WGS sequence"/>
</dbReference>
<evidence type="ECO:0000313" key="2">
    <source>
        <dbReference type="Proteomes" id="UP000319040"/>
    </source>
</evidence>
<name>A0A521CXQ1_SACCC</name>
<dbReference type="AlphaFoldDB" id="A0A521CXQ1"/>
<sequence length="35" mass="4002">MSASRGFLMLIDLSLATVYSDLRKESIKLLKEKMI</sequence>
<protein>
    <submittedName>
        <fullName evidence="1">Uncharacterized protein</fullName>
    </submittedName>
</protein>
<reference evidence="1 2" key="1">
    <citation type="submission" date="2017-05" db="EMBL/GenBank/DDBJ databases">
        <authorList>
            <person name="Varghese N."/>
            <person name="Submissions S."/>
        </authorList>
    </citation>
    <scope>NUCLEOTIDE SEQUENCE [LARGE SCALE GENOMIC DNA]</scope>
    <source>
        <strain evidence="1 2">DSM 27040</strain>
    </source>
</reference>
<keyword evidence="2" id="KW-1185">Reference proteome</keyword>
<gene>
    <name evidence="1" type="ORF">SAMN06265379_10429</name>
</gene>
<dbReference type="EMBL" id="FXTB01000004">
    <property type="protein sequence ID" value="SMO64246.1"/>
    <property type="molecule type" value="Genomic_DNA"/>
</dbReference>